<evidence type="ECO:0000313" key="1">
    <source>
        <dbReference type="EMBL" id="KAK7400411.1"/>
    </source>
</evidence>
<reference evidence="1 2" key="1">
    <citation type="submission" date="2024-01" db="EMBL/GenBank/DDBJ databases">
        <title>The genomes of 5 underutilized Papilionoideae crops provide insights into root nodulation and disease resistanc.</title>
        <authorList>
            <person name="Jiang F."/>
        </authorList>
    </citation>
    <scope>NUCLEOTIDE SEQUENCE [LARGE SCALE GENOMIC DNA]</scope>
    <source>
        <strain evidence="1">DUOXIRENSHENG_FW03</strain>
        <tissue evidence="1">Leaves</tissue>
    </source>
</reference>
<keyword evidence="2" id="KW-1185">Reference proteome</keyword>
<sequence length="93" mass="10457">MFHHLGHNIVNISDISIWSKFSFFSAMLLLSHNGETHAPSVTMLPSSPSSSSSATTYFRLKGYALKWIAKYNMVPKAESENKRFEEALQLCSC</sequence>
<proteinExistence type="predicted"/>
<name>A0AAN9SMQ9_PSOTE</name>
<accession>A0AAN9SMQ9</accession>
<organism evidence="1 2">
    <name type="scientific">Psophocarpus tetragonolobus</name>
    <name type="common">Winged bean</name>
    <name type="synonym">Dolichos tetragonolobus</name>
    <dbReference type="NCBI Taxonomy" id="3891"/>
    <lineage>
        <taxon>Eukaryota</taxon>
        <taxon>Viridiplantae</taxon>
        <taxon>Streptophyta</taxon>
        <taxon>Embryophyta</taxon>
        <taxon>Tracheophyta</taxon>
        <taxon>Spermatophyta</taxon>
        <taxon>Magnoliopsida</taxon>
        <taxon>eudicotyledons</taxon>
        <taxon>Gunneridae</taxon>
        <taxon>Pentapetalae</taxon>
        <taxon>rosids</taxon>
        <taxon>fabids</taxon>
        <taxon>Fabales</taxon>
        <taxon>Fabaceae</taxon>
        <taxon>Papilionoideae</taxon>
        <taxon>50 kb inversion clade</taxon>
        <taxon>NPAAA clade</taxon>
        <taxon>indigoferoid/millettioid clade</taxon>
        <taxon>Phaseoleae</taxon>
        <taxon>Psophocarpus</taxon>
    </lineage>
</organism>
<dbReference type="AlphaFoldDB" id="A0AAN9SMQ9"/>
<dbReference type="EMBL" id="JAYMYS010000003">
    <property type="protein sequence ID" value="KAK7400411.1"/>
    <property type="molecule type" value="Genomic_DNA"/>
</dbReference>
<evidence type="ECO:0000313" key="2">
    <source>
        <dbReference type="Proteomes" id="UP001386955"/>
    </source>
</evidence>
<dbReference type="Proteomes" id="UP001386955">
    <property type="component" value="Unassembled WGS sequence"/>
</dbReference>
<comment type="caution">
    <text evidence="1">The sequence shown here is derived from an EMBL/GenBank/DDBJ whole genome shotgun (WGS) entry which is preliminary data.</text>
</comment>
<protein>
    <submittedName>
        <fullName evidence="1">Uncharacterized protein</fullName>
    </submittedName>
</protein>
<gene>
    <name evidence="1" type="ORF">VNO78_11617</name>
</gene>